<evidence type="ECO:0000313" key="2">
    <source>
        <dbReference type="EMBL" id="EKD17399.1"/>
    </source>
</evidence>
<dbReference type="EMBL" id="JH921436">
    <property type="protein sequence ID" value="EKD17399.1"/>
    <property type="molecule type" value="Genomic_DNA"/>
</dbReference>
<evidence type="ECO:0000313" key="3">
    <source>
        <dbReference type="Proteomes" id="UP000006753"/>
    </source>
</evidence>
<keyword evidence="1" id="KW-1133">Transmembrane helix</keyword>
<organism evidence="2 3">
    <name type="scientific">Marssonina brunnea f. sp. multigermtubi (strain MB_m1)</name>
    <name type="common">Marssonina leaf spot fungus</name>
    <dbReference type="NCBI Taxonomy" id="1072389"/>
    <lineage>
        <taxon>Eukaryota</taxon>
        <taxon>Fungi</taxon>
        <taxon>Dikarya</taxon>
        <taxon>Ascomycota</taxon>
        <taxon>Pezizomycotina</taxon>
        <taxon>Leotiomycetes</taxon>
        <taxon>Helotiales</taxon>
        <taxon>Drepanopezizaceae</taxon>
        <taxon>Drepanopeziza</taxon>
    </lineage>
</organism>
<protein>
    <submittedName>
        <fullName evidence="2">Uncharacterized protein</fullName>
    </submittedName>
</protein>
<gene>
    <name evidence="2" type="ORF">MBM_04260</name>
</gene>
<dbReference type="AlphaFoldDB" id="K1XX84"/>
<keyword evidence="1" id="KW-0812">Transmembrane</keyword>
<dbReference type="Proteomes" id="UP000006753">
    <property type="component" value="Unassembled WGS sequence"/>
</dbReference>
<name>K1XX84_MARBU</name>
<feature type="transmembrane region" description="Helical" evidence="1">
    <location>
        <begin position="26"/>
        <end position="49"/>
    </location>
</feature>
<evidence type="ECO:0000256" key="1">
    <source>
        <dbReference type="SAM" id="Phobius"/>
    </source>
</evidence>
<sequence>MVSLCGTFLVPYLVTRAVPFNLDEFYLWSIIHLLIESFIVLAAQVYVFFYECARVDDESTPEMWLKALKTNLDSGPQGLSLFTPRSPRREQHIQKDKERFVWALHHQGHAIPYIFSARVRVTFQLWPYSMNYIVFLLTWGGIRGLCDLDGREAELYGNIEWWTGAIMEGNCAPEELQKIVVLFVIPNTAGVDECQKISNKCAIPNVKVDLAGDGFEPIPTPGSDCDHPLICPSHQRPLALRNAKMLAAMRPKPMVKSILLVTGKSQPALQIRITNLHTIAATTIWTLNGNLSIGLLTPESIVPVELLVEFISVVVVVVIVVTGRGQRTTIGAWTPT</sequence>
<keyword evidence="1" id="KW-0472">Membrane</keyword>
<dbReference type="KEGG" id="mbe:MBM_04260"/>
<dbReference type="HOGENOM" id="CLU_826609_0_0_1"/>
<feature type="transmembrane region" description="Helical" evidence="1">
    <location>
        <begin position="274"/>
        <end position="295"/>
    </location>
</feature>
<proteinExistence type="predicted"/>
<reference evidence="2 3" key="1">
    <citation type="journal article" date="2012" name="BMC Genomics">
        <title>Sequencing the genome of Marssonina brunnea reveals fungus-poplar co-evolution.</title>
        <authorList>
            <person name="Zhu S."/>
            <person name="Cao Y.-Z."/>
            <person name="Jiang C."/>
            <person name="Tan B.-Y."/>
            <person name="Wang Z."/>
            <person name="Feng S."/>
            <person name="Zhang L."/>
            <person name="Su X.-H."/>
            <person name="Brejova B."/>
            <person name="Vinar T."/>
            <person name="Xu M."/>
            <person name="Wang M.-X."/>
            <person name="Zhang S.-G."/>
            <person name="Huang M.-R."/>
            <person name="Wu R."/>
            <person name="Zhou Y."/>
        </authorList>
    </citation>
    <scope>NUCLEOTIDE SEQUENCE [LARGE SCALE GENOMIC DNA]</scope>
    <source>
        <strain evidence="2 3">MB_m1</strain>
    </source>
</reference>
<feature type="transmembrane region" description="Helical" evidence="1">
    <location>
        <begin position="301"/>
        <end position="321"/>
    </location>
</feature>
<dbReference type="InParanoid" id="K1XX84"/>
<keyword evidence="3" id="KW-1185">Reference proteome</keyword>
<accession>K1XX84</accession>